<protein>
    <submittedName>
        <fullName evidence="3">Nucleotidyl transferase</fullName>
    </submittedName>
</protein>
<dbReference type="InterPro" id="IPR046342">
    <property type="entry name" value="CBS_dom_sf"/>
</dbReference>
<name>A0A101I3H3_UNCT6</name>
<dbReference type="Gene3D" id="3.10.580.10">
    <property type="entry name" value="CBS-domain"/>
    <property type="match status" value="1"/>
</dbReference>
<dbReference type="SUPFAM" id="SSF53448">
    <property type="entry name" value="Nucleotide-diphospho-sugar transferases"/>
    <property type="match status" value="1"/>
</dbReference>
<sequence length="343" mass="39898">MNVKQFMIDENSSILECLKKLNEIGGKVLFLVDRNFKVKGSLTDGDIRRSLIKGITLKDSAYNIAKKDFIFLRKDSEHEAKKLMERYKIKYIPLLDSKGRIMKIYQYEKKKEDFSKIAVLIMAGGKGKRLLPFTEIKPKPLLEIGNTSLIERIIDTFILEGFKNIYVSLNYKKEMIEKKLISKYPDIFDNTSFIKEKRPLGTAGALFYLRKIEEETIIVHNADIINDIDFSTLIKFHKKNKNEITSVLIPQKVEIDYGVVSVDKKSLLDIFEKPTLEFFILSGINLFQRDVLKNLKEESKDMDELLNKKIKEGRKVGYYVHDGFWYDVGNKESYERISRVYGG</sequence>
<dbReference type="Pfam" id="PF00571">
    <property type="entry name" value="CBS"/>
    <property type="match status" value="1"/>
</dbReference>
<evidence type="ECO:0000313" key="4">
    <source>
        <dbReference type="Proteomes" id="UP000053467"/>
    </source>
</evidence>
<dbReference type="Gene3D" id="3.90.550.10">
    <property type="entry name" value="Spore Coat Polysaccharide Biosynthesis Protein SpsA, Chain A"/>
    <property type="match status" value="1"/>
</dbReference>
<reference evidence="4" key="1">
    <citation type="journal article" date="2015" name="MBio">
        <title>Genome-Resolved Metagenomic Analysis Reveals Roles for Candidate Phyla and Other Microbial Community Members in Biogeochemical Transformations in Oil Reservoirs.</title>
        <authorList>
            <person name="Hu P."/>
            <person name="Tom L."/>
            <person name="Singh A."/>
            <person name="Thomas B.C."/>
            <person name="Baker B.J."/>
            <person name="Piceno Y.M."/>
            <person name="Andersen G.L."/>
            <person name="Banfield J.F."/>
        </authorList>
    </citation>
    <scope>NUCLEOTIDE SEQUENCE [LARGE SCALE GENOMIC DNA]</scope>
</reference>
<gene>
    <name evidence="3" type="ORF">XE03_0268</name>
</gene>
<dbReference type="InterPro" id="IPR050486">
    <property type="entry name" value="Mannose-1P_guanyltransferase"/>
</dbReference>
<dbReference type="PATRIC" id="fig|1635277.3.peg.278"/>
<dbReference type="InterPro" id="IPR005835">
    <property type="entry name" value="NTP_transferase_dom"/>
</dbReference>
<keyword evidence="1" id="KW-0129">CBS domain</keyword>
<evidence type="ECO:0000313" key="3">
    <source>
        <dbReference type="EMBL" id="KUK88262.1"/>
    </source>
</evidence>
<keyword evidence="3" id="KW-0808">Transferase</keyword>
<dbReference type="Proteomes" id="UP000053467">
    <property type="component" value="Unassembled WGS sequence"/>
</dbReference>
<evidence type="ECO:0000256" key="1">
    <source>
        <dbReference type="PROSITE-ProRule" id="PRU00703"/>
    </source>
</evidence>
<comment type="caution">
    <text evidence="3">The sequence shown here is derived from an EMBL/GenBank/DDBJ whole genome shotgun (WGS) entry which is preliminary data.</text>
</comment>
<dbReference type="GO" id="GO:0016740">
    <property type="term" value="F:transferase activity"/>
    <property type="evidence" value="ECO:0007669"/>
    <property type="project" value="UniProtKB-KW"/>
</dbReference>
<feature type="domain" description="CBS" evidence="2">
    <location>
        <begin position="1"/>
        <end position="57"/>
    </location>
</feature>
<dbReference type="InterPro" id="IPR029044">
    <property type="entry name" value="Nucleotide-diphossugar_trans"/>
</dbReference>
<dbReference type="EMBL" id="LGGX01000001">
    <property type="protein sequence ID" value="KUK88262.1"/>
    <property type="molecule type" value="Genomic_DNA"/>
</dbReference>
<accession>A0A101I3H3</accession>
<evidence type="ECO:0000259" key="2">
    <source>
        <dbReference type="PROSITE" id="PS51371"/>
    </source>
</evidence>
<dbReference type="PROSITE" id="PS51371">
    <property type="entry name" value="CBS"/>
    <property type="match status" value="1"/>
</dbReference>
<proteinExistence type="predicted"/>
<organism evidence="3 4">
    <name type="scientific">candidate division TA06 bacterium 34_109</name>
    <dbReference type="NCBI Taxonomy" id="1635277"/>
    <lineage>
        <taxon>Bacteria</taxon>
        <taxon>Bacteria division TA06</taxon>
    </lineage>
</organism>
<dbReference type="PANTHER" id="PTHR22572">
    <property type="entry name" value="SUGAR-1-PHOSPHATE GUANYL TRANSFERASE"/>
    <property type="match status" value="1"/>
</dbReference>
<dbReference type="AlphaFoldDB" id="A0A101I3H3"/>
<dbReference type="InterPro" id="IPR000644">
    <property type="entry name" value="CBS_dom"/>
</dbReference>
<dbReference type="Pfam" id="PF00483">
    <property type="entry name" value="NTP_transferase"/>
    <property type="match status" value="1"/>
</dbReference>